<dbReference type="PATRIC" id="fig|1263870.3.peg.3092"/>
<evidence type="ECO:0000313" key="2">
    <source>
        <dbReference type="Proteomes" id="UP000011885"/>
    </source>
</evidence>
<protein>
    <submittedName>
        <fullName evidence="1">Uncharacterized protein</fullName>
    </submittedName>
</protein>
<gene>
    <name evidence="1" type="ORF">RSSM_02911</name>
</gene>
<accession>M5UCN9</accession>
<sequence length="56" mass="6134">MHHAQIDNHRGVDTSNLLAASLVNWSSLSILNDARFGAPARCVQRIGTPPFPPRLN</sequence>
<dbReference type="AlphaFoldDB" id="M5UCN9"/>
<evidence type="ECO:0000313" key="1">
    <source>
        <dbReference type="EMBL" id="EMI55626.1"/>
    </source>
</evidence>
<keyword evidence="2" id="KW-1185">Reference proteome</keyword>
<reference evidence="1 2" key="1">
    <citation type="journal article" date="2013" name="Mar. Genomics">
        <title>Expression of sulfatases in Rhodopirellula baltica and the diversity of sulfatases in the genus Rhodopirellula.</title>
        <authorList>
            <person name="Wegner C.E."/>
            <person name="Richter-Heitmann T."/>
            <person name="Klindworth A."/>
            <person name="Klockow C."/>
            <person name="Richter M."/>
            <person name="Achstetter T."/>
            <person name="Glockner F.O."/>
            <person name="Harder J."/>
        </authorList>
    </citation>
    <scope>NUCLEOTIDE SEQUENCE [LARGE SCALE GENOMIC DNA]</scope>
    <source>
        <strain evidence="1 2">SM41</strain>
    </source>
</reference>
<name>M5UCN9_9BACT</name>
<dbReference type="EMBL" id="ANOH01000206">
    <property type="protein sequence ID" value="EMI55626.1"/>
    <property type="molecule type" value="Genomic_DNA"/>
</dbReference>
<proteinExistence type="predicted"/>
<comment type="caution">
    <text evidence="1">The sequence shown here is derived from an EMBL/GenBank/DDBJ whole genome shotgun (WGS) entry which is preliminary data.</text>
</comment>
<dbReference type="Proteomes" id="UP000011885">
    <property type="component" value="Unassembled WGS sequence"/>
</dbReference>
<organism evidence="1 2">
    <name type="scientific">Rhodopirellula sallentina SM41</name>
    <dbReference type="NCBI Taxonomy" id="1263870"/>
    <lineage>
        <taxon>Bacteria</taxon>
        <taxon>Pseudomonadati</taxon>
        <taxon>Planctomycetota</taxon>
        <taxon>Planctomycetia</taxon>
        <taxon>Pirellulales</taxon>
        <taxon>Pirellulaceae</taxon>
        <taxon>Rhodopirellula</taxon>
    </lineage>
</organism>